<dbReference type="HOGENOM" id="CLU_815095_0_0_2"/>
<evidence type="ECO:0000313" key="1">
    <source>
        <dbReference type="EMBL" id="ERG91982.1"/>
    </source>
</evidence>
<dbReference type="AlphaFoldDB" id="U1PED7"/>
<protein>
    <submittedName>
        <fullName evidence="1">Uncharacterized protein</fullName>
    </submittedName>
</protein>
<dbReference type="EMBL" id="KE356560">
    <property type="protein sequence ID" value="ERG91982.1"/>
    <property type="molecule type" value="Genomic_DNA"/>
</dbReference>
<name>U1PED7_9EURY</name>
<reference evidence="1 2" key="1">
    <citation type="journal article" date="2013" name="PLoS ONE">
        <title>Assembly-driven community genomics of a hypersaline microbial ecosystem.</title>
        <authorList>
            <person name="Podell S."/>
            <person name="Ugalde J.A."/>
            <person name="Narasingarao P."/>
            <person name="Banfield J.F."/>
            <person name="Heidelberg K.B."/>
            <person name="Allen E.E."/>
        </authorList>
    </citation>
    <scope>NUCLEOTIDE SEQUENCE [LARGE SCALE GENOMIC DNA]</scope>
    <source>
        <strain evidence="2">J07HQW1</strain>
    </source>
</reference>
<proteinExistence type="predicted"/>
<feature type="non-terminal residue" evidence="1">
    <location>
        <position position="1"/>
    </location>
</feature>
<sequence length="341" mass="37262">RVPRAAELVHEIGLVRVQVVDGLGEQRDELGLRLPEGEMPAAVQIRHSVQFGVPERFPVVFLVPGDDVPVEPPVVALCLPARVVHARTDRRELDRATHHLAGAIPEAAEEIENHAPVAVVVFEAVAFRVVPGVEVAVVDAVFPEVRVGLAGVTGRTVALLNDLLHPVAKPPGKGERGDDAADLVLRVVVLVVAVRGVVSVGHDAVADHQQVSLNPYEYVAVDVFNHDLVGVSALREPLPRGTKRRRLRTRRTSHRPPFGRCERSRGRLGASFALLRDARVRVGVDLPLQFFLLRSDDLVAELDEELLGSLDVEGHLGFKPGEPESQSHERVAVRLPRFEFP</sequence>
<gene>
    <name evidence="1" type="ORF">J07HQW1_02016</name>
</gene>
<organism evidence="1 2">
    <name type="scientific">Haloquadratum walsbyi J07HQW1</name>
    <dbReference type="NCBI Taxonomy" id="1238424"/>
    <lineage>
        <taxon>Archaea</taxon>
        <taxon>Methanobacteriati</taxon>
        <taxon>Methanobacteriota</taxon>
        <taxon>Stenosarchaea group</taxon>
        <taxon>Halobacteria</taxon>
        <taxon>Halobacteriales</taxon>
        <taxon>Haloferacaceae</taxon>
        <taxon>Haloquadratum</taxon>
    </lineage>
</organism>
<evidence type="ECO:0000313" key="2">
    <source>
        <dbReference type="Proteomes" id="UP000030649"/>
    </source>
</evidence>
<dbReference type="Proteomes" id="UP000030649">
    <property type="component" value="Unassembled WGS sequence"/>
</dbReference>
<accession>U1PED7</accession>